<evidence type="ECO:0000256" key="1">
    <source>
        <dbReference type="ARBA" id="ARBA00004477"/>
    </source>
</evidence>
<sequence length="217" mass="25121">VMARNQKQMARLVEMLMDIPPVSRVAAITAASLSLGTTLRIMNPFLFNLSWPAVIYRGQLWRLVTSFLYFGDFSIGVIFTTVQNISYLRSLEKETFAGRPTEFLLFLFFLWASILLISFIYSMFYVTTPFFTGVMYLWGRTNPDKLISFYGIITLQACYLPIVFIVITLWQKQSIIPLLIGVGLGHVFYFLYDICPRVYGTSPIQKVAQRIERLFRR</sequence>
<keyword evidence="5 7" id="KW-1133">Transmembrane helix</keyword>
<reference evidence="8 9" key="2">
    <citation type="journal article" date="2013" name="Genome Biol. Evol.">
        <title>Genome sequencing of Giardia lamblia genotypes A2 and B isolates (DH and GS) and comparative analysis with the genomes of genotypes A1 and E (WB and Pig).</title>
        <authorList>
            <person name="Adam R.D."/>
            <person name="Dahlstrom E.W."/>
            <person name="Martens C.A."/>
            <person name="Bruno D.P."/>
            <person name="Barbian K.D."/>
            <person name="Ricklefs S.M."/>
            <person name="Hernandez M.M."/>
            <person name="Narla N.P."/>
            <person name="Patel R.B."/>
            <person name="Porcella S.F."/>
            <person name="Nash T.E."/>
        </authorList>
    </citation>
    <scope>NUCLEOTIDE SEQUENCE [LARGE SCALE GENOMIC DNA]</scope>
    <source>
        <strain evidence="8 9">DH</strain>
    </source>
</reference>
<keyword evidence="4 7" id="KW-0256">Endoplasmic reticulum</keyword>
<evidence type="ECO:0000256" key="2">
    <source>
        <dbReference type="ARBA" id="ARBA00008917"/>
    </source>
</evidence>
<evidence type="ECO:0000256" key="5">
    <source>
        <dbReference type="ARBA" id="ARBA00022989"/>
    </source>
</evidence>
<dbReference type="GO" id="GO:0006950">
    <property type="term" value="P:response to stress"/>
    <property type="evidence" value="ECO:0007669"/>
    <property type="project" value="UniProtKB-ARBA"/>
</dbReference>
<dbReference type="VEuPathDB" id="GiardiaDB:QR46_3877"/>
<dbReference type="EMBL" id="AHGT01000091">
    <property type="protein sequence ID" value="ESU35260.1"/>
    <property type="molecule type" value="Genomic_DNA"/>
</dbReference>
<feature type="non-terminal residue" evidence="8">
    <location>
        <position position="1"/>
    </location>
</feature>
<evidence type="ECO:0000313" key="9">
    <source>
        <dbReference type="Proteomes" id="UP000018320"/>
    </source>
</evidence>
<evidence type="ECO:0000256" key="7">
    <source>
        <dbReference type="RuleBase" id="RU363059"/>
    </source>
</evidence>
<comment type="function">
    <text evidence="7">May be involved in the degradation of misfolded endoplasmic reticulum (ER) luminal proteins.</text>
</comment>
<reference evidence="9" key="1">
    <citation type="submission" date="2012-02" db="EMBL/GenBank/DDBJ databases">
        <title>Genome sequencing of Giardia lamblia Genotypes A2 and B isolates (DH and GS) and comparative analysis with the genomes of Genotypes A1 and E (WB and Pig).</title>
        <authorList>
            <person name="Adam R."/>
            <person name="Dahlstrom E."/>
            <person name="Martens C."/>
            <person name="Bruno D."/>
            <person name="Barbian K."/>
            <person name="Porcella S.F."/>
            <person name="Nash T."/>
        </authorList>
    </citation>
    <scope>NUCLEOTIDE SEQUENCE</scope>
    <source>
        <strain evidence="9">DH</strain>
    </source>
</reference>
<gene>
    <name evidence="8" type="ORF">DHA2_15126</name>
</gene>
<accession>V6TEF6</accession>
<comment type="caution">
    <text evidence="8">The sequence shown here is derived from an EMBL/GenBank/DDBJ whole genome shotgun (WGS) entry which is preliminary data.</text>
</comment>
<dbReference type="VEuPathDB" id="GiardiaDB:GL50581_939"/>
<keyword evidence="3 7" id="KW-0812">Transmembrane</keyword>
<keyword evidence="6 7" id="KW-0472">Membrane</keyword>
<dbReference type="Pfam" id="PF04511">
    <property type="entry name" value="DER1"/>
    <property type="match status" value="1"/>
</dbReference>
<dbReference type="AlphaFoldDB" id="V6TEF6"/>
<evidence type="ECO:0000256" key="4">
    <source>
        <dbReference type="ARBA" id="ARBA00022824"/>
    </source>
</evidence>
<dbReference type="InterPro" id="IPR007599">
    <property type="entry name" value="DER1"/>
</dbReference>
<feature type="transmembrane region" description="Helical" evidence="7">
    <location>
        <begin position="61"/>
        <end position="82"/>
    </location>
</feature>
<proteinExistence type="inferred from homology"/>
<feature type="transmembrane region" description="Helical" evidence="7">
    <location>
        <begin position="103"/>
        <end position="126"/>
    </location>
</feature>
<dbReference type="SUPFAM" id="SSF144091">
    <property type="entry name" value="Rhomboid-like"/>
    <property type="match status" value="1"/>
</dbReference>
<dbReference type="GO" id="GO:0005789">
    <property type="term" value="C:endoplasmic reticulum membrane"/>
    <property type="evidence" value="ECO:0007669"/>
    <property type="project" value="UniProtKB-SubCell"/>
</dbReference>
<dbReference type="VEuPathDB" id="GiardiaDB:GL50803_0015126"/>
<dbReference type="PANTHER" id="PTHR11009">
    <property type="entry name" value="DER1-LIKE PROTEIN, DERLIN"/>
    <property type="match status" value="1"/>
</dbReference>
<dbReference type="InterPro" id="IPR035952">
    <property type="entry name" value="Rhomboid-like_sf"/>
</dbReference>
<feature type="transmembrane region" description="Helical" evidence="7">
    <location>
        <begin position="146"/>
        <end position="167"/>
    </location>
</feature>
<dbReference type="VEuPathDB" id="GiardiaDB:DHA2_15126"/>
<name>V6TEF6_GIAIN</name>
<protein>
    <recommendedName>
        <fullName evidence="7">Derlin</fullName>
    </recommendedName>
</protein>
<comment type="subcellular location">
    <subcellularLocation>
        <location evidence="1 7">Endoplasmic reticulum membrane</location>
        <topology evidence="1 7">Multi-pass membrane protein</topology>
    </subcellularLocation>
</comment>
<comment type="similarity">
    <text evidence="2 7">Belongs to the derlin family.</text>
</comment>
<organism evidence="8 9">
    <name type="scientific">Giardia intestinalis</name>
    <name type="common">Giardia lamblia</name>
    <dbReference type="NCBI Taxonomy" id="5741"/>
    <lineage>
        <taxon>Eukaryota</taxon>
        <taxon>Metamonada</taxon>
        <taxon>Diplomonadida</taxon>
        <taxon>Hexamitidae</taxon>
        <taxon>Giardiinae</taxon>
        <taxon>Giardia</taxon>
    </lineage>
</organism>
<evidence type="ECO:0000256" key="3">
    <source>
        <dbReference type="ARBA" id="ARBA00022692"/>
    </source>
</evidence>
<evidence type="ECO:0000256" key="6">
    <source>
        <dbReference type="ARBA" id="ARBA00023136"/>
    </source>
</evidence>
<evidence type="ECO:0000313" key="8">
    <source>
        <dbReference type="EMBL" id="ESU35260.1"/>
    </source>
</evidence>
<feature type="transmembrane region" description="Helical" evidence="7">
    <location>
        <begin position="174"/>
        <end position="192"/>
    </location>
</feature>
<dbReference type="Proteomes" id="UP000018320">
    <property type="component" value="Unassembled WGS sequence"/>
</dbReference>